<evidence type="ECO:0000313" key="2">
    <source>
        <dbReference type="EMBL" id="KAK8941562.1"/>
    </source>
</evidence>
<dbReference type="PANTHER" id="PTHR38226">
    <property type="entry name" value="(WILD MALAYSIAN BANANA) HYPOTHETICAL PROTEIN"/>
    <property type="match status" value="1"/>
</dbReference>
<dbReference type="Proteomes" id="UP001412067">
    <property type="component" value="Unassembled WGS sequence"/>
</dbReference>
<keyword evidence="3" id="KW-1185">Reference proteome</keyword>
<dbReference type="EMBL" id="JBBWWR010000019">
    <property type="protein sequence ID" value="KAK8941562.1"/>
    <property type="molecule type" value="Genomic_DNA"/>
</dbReference>
<dbReference type="PANTHER" id="PTHR38226:SF3">
    <property type="entry name" value="(WILD MALAYSIAN BANANA) HYPOTHETICAL PROTEIN"/>
    <property type="match status" value="1"/>
</dbReference>
<comment type="caution">
    <text evidence="2">The sequence shown here is derived from an EMBL/GenBank/DDBJ whole genome shotgun (WGS) entry which is preliminary data.</text>
</comment>
<dbReference type="InterPro" id="IPR055816">
    <property type="entry name" value="DUF7392"/>
</dbReference>
<evidence type="ECO:0000313" key="3">
    <source>
        <dbReference type="Proteomes" id="UP001412067"/>
    </source>
</evidence>
<proteinExistence type="predicted"/>
<protein>
    <recommendedName>
        <fullName evidence="1">DUF7392 domain-containing protein</fullName>
    </recommendedName>
</protein>
<dbReference type="Pfam" id="PF24118">
    <property type="entry name" value="DUF7392"/>
    <property type="match status" value="1"/>
</dbReference>
<organism evidence="2 3">
    <name type="scientific">Platanthera guangdongensis</name>
    <dbReference type="NCBI Taxonomy" id="2320717"/>
    <lineage>
        <taxon>Eukaryota</taxon>
        <taxon>Viridiplantae</taxon>
        <taxon>Streptophyta</taxon>
        <taxon>Embryophyta</taxon>
        <taxon>Tracheophyta</taxon>
        <taxon>Spermatophyta</taxon>
        <taxon>Magnoliopsida</taxon>
        <taxon>Liliopsida</taxon>
        <taxon>Asparagales</taxon>
        <taxon>Orchidaceae</taxon>
        <taxon>Orchidoideae</taxon>
        <taxon>Orchideae</taxon>
        <taxon>Orchidinae</taxon>
        <taxon>Platanthera</taxon>
    </lineage>
</organism>
<name>A0ABR2LHG2_9ASPA</name>
<sequence>MPCFVPFNSSLDLTFFVLRSVNVLDDEIIHAMKLFSVQAEDLGCVSSSVMKSIHGNLVVWYGAWMKRSEENRCMLRTALLSAMENLSHLGILIDHGFYGVRAGESKDGGANARFSSGDTVLLSGMIPASADDTDDLLHACMSILRSSFKDVKGSRAGVCLQCRDRPMVAILHVWESLQACYSWLIAADYRNNIRPYITSFSNDAQFDIFKVVYVSSDDGLNFQIPCSKAAVGSAAGN</sequence>
<feature type="domain" description="DUF7392" evidence="1">
    <location>
        <begin position="97"/>
        <end position="209"/>
    </location>
</feature>
<gene>
    <name evidence="2" type="ORF">KSP40_PGU008377</name>
</gene>
<evidence type="ECO:0000259" key="1">
    <source>
        <dbReference type="Pfam" id="PF24118"/>
    </source>
</evidence>
<accession>A0ABR2LHG2</accession>
<reference evidence="2 3" key="1">
    <citation type="journal article" date="2022" name="Nat. Plants">
        <title>Genomes of leafy and leafless Platanthera orchids illuminate the evolution of mycoheterotrophy.</title>
        <authorList>
            <person name="Li M.H."/>
            <person name="Liu K.W."/>
            <person name="Li Z."/>
            <person name="Lu H.C."/>
            <person name="Ye Q.L."/>
            <person name="Zhang D."/>
            <person name="Wang J.Y."/>
            <person name="Li Y.F."/>
            <person name="Zhong Z.M."/>
            <person name="Liu X."/>
            <person name="Yu X."/>
            <person name="Liu D.K."/>
            <person name="Tu X.D."/>
            <person name="Liu B."/>
            <person name="Hao Y."/>
            <person name="Liao X.Y."/>
            <person name="Jiang Y.T."/>
            <person name="Sun W.H."/>
            <person name="Chen J."/>
            <person name="Chen Y.Q."/>
            <person name="Ai Y."/>
            <person name="Zhai J.W."/>
            <person name="Wu S.S."/>
            <person name="Zhou Z."/>
            <person name="Hsiao Y.Y."/>
            <person name="Wu W.L."/>
            <person name="Chen Y.Y."/>
            <person name="Lin Y.F."/>
            <person name="Hsu J.L."/>
            <person name="Li C.Y."/>
            <person name="Wang Z.W."/>
            <person name="Zhao X."/>
            <person name="Zhong W.Y."/>
            <person name="Ma X.K."/>
            <person name="Ma L."/>
            <person name="Huang J."/>
            <person name="Chen G.Z."/>
            <person name="Huang M.Z."/>
            <person name="Huang L."/>
            <person name="Peng D.H."/>
            <person name="Luo Y.B."/>
            <person name="Zou S.Q."/>
            <person name="Chen S.P."/>
            <person name="Lan S."/>
            <person name="Tsai W.C."/>
            <person name="Van de Peer Y."/>
            <person name="Liu Z.J."/>
        </authorList>
    </citation>
    <scope>NUCLEOTIDE SEQUENCE [LARGE SCALE GENOMIC DNA]</scope>
    <source>
        <strain evidence="2">Lor288</strain>
    </source>
</reference>